<dbReference type="Gene3D" id="2.60.40.740">
    <property type="match status" value="1"/>
</dbReference>
<evidence type="ECO:0000256" key="3">
    <source>
        <dbReference type="ARBA" id="ARBA00022729"/>
    </source>
</evidence>
<dbReference type="Gene3D" id="2.60.40.10">
    <property type="entry name" value="Immunoglobulins"/>
    <property type="match status" value="1"/>
</dbReference>
<dbReference type="InterPro" id="IPR019931">
    <property type="entry name" value="LPXTG_anchor"/>
</dbReference>
<dbReference type="Pfam" id="PF17802">
    <property type="entry name" value="SpaA"/>
    <property type="match status" value="1"/>
</dbReference>
<evidence type="ECO:0000256" key="4">
    <source>
        <dbReference type="ARBA" id="ARBA00023088"/>
    </source>
</evidence>
<keyword evidence="5" id="KW-1133">Transmembrane helix</keyword>
<keyword evidence="5" id="KW-0472">Membrane</keyword>
<sequence length="548" mass="55621">MTTNQLRRLARVVAALVAGVAFIVAGMTGGALFSRPAKAAEVVPAVKASATTTITVTGGAADTYTAYELFSATDLGSDLYSYTINESFRSAIIAGLDAAGASVADDADSATIQAAIAGLDSSAMTTFARTVTQNLPADATGTQSEASGDDAVIAVEPGYYLVVQTSSPADGDAASATIVSTAGNAGVTVSPKKDTPTLVKKVQEKNDSAATGTTNPTGWQDGADYDIGDAVPYQLTATLPSSESAFAAYQTYALTFHDTQSAGLTFNADSVAVSVNGTTIPATDANGHVNYTVTSNSDGSALADGCTFEVALSDVKSLTAADGSSVVVNAGDAVVVNYTSTLNSGAVIGSTGNPNEALLEFSNVPNSTTNPTGKTPKDKVTVFTFKAVVNKTDGHGNPLKGAGFTLEKYDAVNSTWNTVQTIAAGDATTFTYSGLDSGTYRLTESTTPSGYNTASPIVFKVVGTYDTDSDDPQLTGLKVMSEDGTQELTSFTVDSAAGTATTTVVNEQGTKLPSTGAAGTKVLYALGIALVLAALAGLIAMTLRRRDA</sequence>
<proteinExistence type="predicted"/>
<feature type="transmembrane region" description="Helical" evidence="5">
    <location>
        <begin position="522"/>
        <end position="543"/>
    </location>
</feature>
<dbReference type="Proteomes" id="UP000469292">
    <property type="component" value="Unassembled WGS sequence"/>
</dbReference>
<reference evidence="7 8" key="1">
    <citation type="submission" date="2019-09" db="EMBL/GenBank/DDBJ databases">
        <title>Phylogenetic characterization of a novel taxon of the genus Bifidobacterium: Bifidobacterium choloepi sp. nov.</title>
        <authorList>
            <person name="Modesto M."/>
            <person name="Satti M."/>
        </authorList>
    </citation>
    <scope>NUCLEOTIDE SEQUENCE [LARGE SCALE GENOMIC DNA]</scope>
    <source>
        <strain evidence="7 8">BRDM6</strain>
    </source>
</reference>
<protein>
    <submittedName>
        <fullName evidence="7">Isopeptide-forming domain-containing fimbrial protein</fullName>
    </submittedName>
</protein>
<dbReference type="InterPro" id="IPR026466">
    <property type="entry name" value="Fim_isopep_form_D2_dom"/>
</dbReference>
<keyword evidence="8" id="KW-1185">Reference proteome</keyword>
<gene>
    <name evidence="7" type="ORF">F6S87_06960</name>
</gene>
<name>A0A6I5NIX2_9BIFI</name>
<accession>A0A6I5NIX2</accession>
<keyword evidence="1" id="KW-0134">Cell wall</keyword>
<dbReference type="GO" id="GO:0005975">
    <property type="term" value="P:carbohydrate metabolic process"/>
    <property type="evidence" value="ECO:0007669"/>
    <property type="project" value="UniProtKB-ARBA"/>
</dbReference>
<evidence type="ECO:0000259" key="6">
    <source>
        <dbReference type="PROSITE" id="PS50847"/>
    </source>
</evidence>
<feature type="domain" description="Gram-positive cocci surface proteins LPxTG" evidence="6">
    <location>
        <begin position="512"/>
        <end position="548"/>
    </location>
</feature>
<comment type="caution">
    <text evidence="7">The sequence shown here is derived from an EMBL/GenBank/DDBJ whole genome shotgun (WGS) entry which is preliminary data.</text>
</comment>
<dbReference type="PROSITE" id="PS50847">
    <property type="entry name" value="GRAM_POS_ANCHORING"/>
    <property type="match status" value="1"/>
</dbReference>
<dbReference type="RefSeq" id="WP_163227933.1">
    <property type="nucleotide sequence ID" value="NZ_VYSG01000003.1"/>
</dbReference>
<dbReference type="NCBIfam" id="TIGR01167">
    <property type="entry name" value="LPXTG_anchor"/>
    <property type="match status" value="1"/>
</dbReference>
<keyword evidence="2" id="KW-0964">Secreted</keyword>
<keyword evidence="4" id="KW-0572">Peptidoglycan-anchor</keyword>
<evidence type="ECO:0000256" key="2">
    <source>
        <dbReference type="ARBA" id="ARBA00022525"/>
    </source>
</evidence>
<evidence type="ECO:0000313" key="8">
    <source>
        <dbReference type="Proteomes" id="UP000469292"/>
    </source>
</evidence>
<keyword evidence="5" id="KW-0812">Transmembrane</keyword>
<evidence type="ECO:0000256" key="1">
    <source>
        <dbReference type="ARBA" id="ARBA00022512"/>
    </source>
</evidence>
<dbReference type="EMBL" id="VYSG01000003">
    <property type="protein sequence ID" value="NEG70333.1"/>
    <property type="molecule type" value="Genomic_DNA"/>
</dbReference>
<dbReference type="Pfam" id="PF00746">
    <property type="entry name" value="Gram_pos_anchor"/>
    <property type="match status" value="1"/>
</dbReference>
<evidence type="ECO:0000256" key="5">
    <source>
        <dbReference type="SAM" id="Phobius"/>
    </source>
</evidence>
<dbReference type="NCBIfam" id="TIGR04226">
    <property type="entry name" value="RrgB_K2N_iso_D2"/>
    <property type="match status" value="1"/>
</dbReference>
<dbReference type="InterPro" id="IPR013783">
    <property type="entry name" value="Ig-like_fold"/>
</dbReference>
<dbReference type="AlphaFoldDB" id="A0A6I5NIX2"/>
<evidence type="ECO:0000313" key="7">
    <source>
        <dbReference type="EMBL" id="NEG70333.1"/>
    </source>
</evidence>
<organism evidence="7 8">
    <name type="scientific">Bifidobacterium choloepi</name>
    <dbReference type="NCBI Taxonomy" id="2614131"/>
    <lineage>
        <taxon>Bacteria</taxon>
        <taxon>Bacillati</taxon>
        <taxon>Actinomycetota</taxon>
        <taxon>Actinomycetes</taxon>
        <taxon>Bifidobacteriales</taxon>
        <taxon>Bifidobacteriaceae</taxon>
        <taxon>Bifidobacterium</taxon>
    </lineage>
</organism>
<dbReference type="InterPro" id="IPR041033">
    <property type="entry name" value="SpaA_PFL_dom_1"/>
</dbReference>
<keyword evidence="3" id="KW-0732">Signal</keyword>